<dbReference type="Pfam" id="PF00135">
    <property type="entry name" value="COesterase"/>
    <property type="match status" value="1"/>
</dbReference>
<dbReference type="AlphaFoldDB" id="A0A4Y8TW97"/>
<evidence type="ECO:0000256" key="1">
    <source>
        <dbReference type="ARBA" id="ARBA00022801"/>
    </source>
</evidence>
<dbReference type="GO" id="GO:0052689">
    <property type="term" value="F:carboxylic ester hydrolase activity"/>
    <property type="evidence" value="ECO:0007669"/>
    <property type="project" value="TreeGrafter"/>
</dbReference>
<accession>A0A4Y8TW97</accession>
<dbReference type="RefSeq" id="WP_134779128.1">
    <property type="nucleotide sequence ID" value="NZ_SPDS01000001.1"/>
</dbReference>
<sequence length="456" mass="48769">MSVYSYATRGATRFEKLRAVPGLLQAQPAIFPQTPGSLDWLLGPALQELPQSEDAFQVAVFAPQDAKDLPVMVFLPGGGFVSGAGTVRWYDAQNFAETQNCVVVMVNYRVGLLGHNQQVGGGNTPPEELLLALEWVQRNIAELGGDPQQITLAGQSAGAFWAFALAQLEAARGLFNRLYVGSLSFQPPMNDAQAQERNAVIAQALDGASLAEASTEQLLAAGGALAKAWAGRGLGLYPSADEAVPADLFDTAQAAKRLHVEQLLLTYTGDEANAFIGMAPEQAFSLDSVRGFIAGNFNEPQAVFEALVAQEPQATAKSLMVRAMSLHQIQLYAAELADAAATAGIQVQLLGFEVRSPLPNAGSAHCFELPFLFDNRERWQDAPMLFGISQELFSTTAKVLGDTLGSFIHHGLATTGTRQALPVHQAGNKSLTTLDETGLVKREIPRQLSTQRPVLV</sequence>
<evidence type="ECO:0000313" key="4">
    <source>
        <dbReference type="Proteomes" id="UP000297638"/>
    </source>
</evidence>
<comment type="caution">
    <text evidence="3">The sequence shown here is derived from an EMBL/GenBank/DDBJ whole genome shotgun (WGS) entry which is preliminary data.</text>
</comment>
<keyword evidence="1" id="KW-0378">Hydrolase</keyword>
<evidence type="ECO:0000259" key="2">
    <source>
        <dbReference type="Pfam" id="PF00135"/>
    </source>
</evidence>
<dbReference type="InterPro" id="IPR050654">
    <property type="entry name" value="AChE-related_enzymes"/>
</dbReference>
<evidence type="ECO:0000313" key="3">
    <source>
        <dbReference type="EMBL" id="TFH55824.1"/>
    </source>
</evidence>
<feature type="domain" description="Carboxylesterase type B" evidence="2">
    <location>
        <begin position="47"/>
        <end position="411"/>
    </location>
</feature>
<dbReference type="Gene3D" id="3.40.50.1820">
    <property type="entry name" value="alpha/beta hydrolase"/>
    <property type="match status" value="1"/>
</dbReference>
<reference evidence="3 4" key="1">
    <citation type="submission" date="2019-03" db="EMBL/GenBank/DDBJ databases">
        <title>Glutamicibacter sp. LJH19 genome.</title>
        <authorList>
            <person name="Sinai Borker S."/>
            <person name="Kumar R."/>
        </authorList>
    </citation>
    <scope>NUCLEOTIDE SEQUENCE [LARGE SCALE GENOMIC DNA]</scope>
    <source>
        <strain evidence="3 4">LJH19</strain>
    </source>
</reference>
<name>A0A4Y8TW97_9MICC</name>
<dbReference type="EMBL" id="SPDS01000001">
    <property type="protein sequence ID" value="TFH55824.1"/>
    <property type="molecule type" value="Genomic_DNA"/>
</dbReference>
<dbReference type="InterPro" id="IPR029058">
    <property type="entry name" value="AB_hydrolase_fold"/>
</dbReference>
<dbReference type="InterPro" id="IPR002018">
    <property type="entry name" value="CarbesteraseB"/>
</dbReference>
<dbReference type="PANTHER" id="PTHR43918:SF4">
    <property type="entry name" value="CARBOXYLIC ESTER HYDROLASE"/>
    <property type="match status" value="1"/>
</dbReference>
<protein>
    <recommendedName>
        <fullName evidence="2">Carboxylesterase type B domain-containing protein</fullName>
    </recommendedName>
</protein>
<dbReference type="SUPFAM" id="SSF53474">
    <property type="entry name" value="alpha/beta-Hydrolases"/>
    <property type="match status" value="1"/>
</dbReference>
<dbReference type="PANTHER" id="PTHR43918">
    <property type="entry name" value="ACETYLCHOLINESTERASE"/>
    <property type="match status" value="1"/>
</dbReference>
<proteinExistence type="predicted"/>
<organism evidence="3 4">
    <name type="scientific">Glutamicibacter arilaitensis</name>
    <dbReference type="NCBI Taxonomy" id="256701"/>
    <lineage>
        <taxon>Bacteria</taxon>
        <taxon>Bacillati</taxon>
        <taxon>Actinomycetota</taxon>
        <taxon>Actinomycetes</taxon>
        <taxon>Micrococcales</taxon>
        <taxon>Micrococcaceae</taxon>
        <taxon>Glutamicibacter</taxon>
    </lineage>
</organism>
<dbReference type="Proteomes" id="UP000297638">
    <property type="component" value="Unassembled WGS sequence"/>
</dbReference>
<gene>
    <name evidence="3" type="ORF">EXY26_01710</name>
</gene>